<accession>A0A090Z762</accession>
<protein>
    <submittedName>
        <fullName evidence="2">Putative lipoprotein</fullName>
    </submittedName>
</protein>
<dbReference type="HOGENOM" id="CLU_1609190_0_0_9"/>
<sequence length="165" mass="17884">MKERLYALAAALLLIAVTSACSAFTNSDDLITLHTKQTSESAVEVPNVQIITEPEDETGISSVLSDQTIAFNGQGSSGFNYKSGGDSETVRVRVKNSNKKPVNYKLISPTDITWVQAKLGAGENTTYEHIFGPHLEGNWEMRFDTDDGSKATVELEVQTAKSPSI</sequence>
<reference evidence="2 3" key="1">
    <citation type="submission" date="2014-04" db="EMBL/GenBank/DDBJ databases">
        <authorList>
            <person name="Bishop-Lilly K.A."/>
            <person name="Broomall S.M."/>
            <person name="Chain P.S."/>
            <person name="Chertkov O."/>
            <person name="Coyne S.R."/>
            <person name="Daligault H.E."/>
            <person name="Davenport K.W."/>
            <person name="Erkkila T."/>
            <person name="Frey K.G."/>
            <person name="Gibbons H.S."/>
            <person name="Gu W."/>
            <person name="Jaissle J."/>
            <person name="Johnson S.L."/>
            <person name="Koroleva G.I."/>
            <person name="Ladner J.T."/>
            <person name="Lo C.-C."/>
            <person name="Minogue T.D."/>
            <person name="Munk C."/>
            <person name="Palacios G.F."/>
            <person name="Redden C.L."/>
            <person name="Rosenzweig C.N."/>
            <person name="Scholz M.B."/>
            <person name="Teshima H."/>
            <person name="Xu Y."/>
        </authorList>
    </citation>
    <scope>NUCLEOTIDE SEQUENCE [LARGE SCALE GENOMIC DNA]</scope>
    <source>
        <strain evidence="2 3">8244</strain>
    </source>
</reference>
<dbReference type="EMBL" id="JMQA01000036">
    <property type="protein sequence ID" value="KFN07069.1"/>
    <property type="molecule type" value="Genomic_DNA"/>
</dbReference>
<dbReference type="OrthoDB" id="2667249at2"/>
<dbReference type="RefSeq" id="WP_036626408.1">
    <property type="nucleotide sequence ID" value="NZ_BGML01000007.1"/>
</dbReference>
<dbReference type="PROSITE" id="PS51257">
    <property type="entry name" value="PROKAR_LIPOPROTEIN"/>
    <property type="match status" value="1"/>
</dbReference>
<gene>
    <name evidence="2" type="ORF">DJ90_4591</name>
</gene>
<proteinExistence type="predicted"/>
<evidence type="ECO:0000313" key="3">
    <source>
        <dbReference type="Proteomes" id="UP000029278"/>
    </source>
</evidence>
<feature type="signal peptide" evidence="1">
    <location>
        <begin position="1"/>
        <end position="22"/>
    </location>
</feature>
<dbReference type="GeneID" id="77009712"/>
<dbReference type="AlphaFoldDB" id="A0A090Z762"/>
<keyword evidence="3" id="KW-1185">Reference proteome</keyword>
<name>A0A090Z762_PAEMA</name>
<organism evidence="2 3">
    <name type="scientific">Paenibacillus macerans</name>
    <name type="common">Bacillus macerans</name>
    <dbReference type="NCBI Taxonomy" id="44252"/>
    <lineage>
        <taxon>Bacteria</taxon>
        <taxon>Bacillati</taxon>
        <taxon>Bacillota</taxon>
        <taxon>Bacilli</taxon>
        <taxon>Bacillales</taxon>
        <taxon>Paenibacillaceae</taxon>
        <taxon>Paenibacillus</taxon>
    </lineage>
</organism>
<dbReference type="Proteomes" id="UP000029278">
    <property type="component" value="Unassembled WGS sequence"/>
</dbReference>
<comment type="caution">
    <text evidence="2">The sequence shown here is derived from an EMBL/GenBank/DDBJ whole genome shotgun (WGS) entry which is preliminary data.</text>
</comment>
<keyword evidence="2" id="KW-0449">Lipoprotein</keyword>
<feature type="chain" id="PRO_5039111073" evidence="1">
    <location>
        <begin position="23"/>
        <end position="165"/>
    </location>
</feature>
<evidence type="ECO:0000313" key="2">
    <source>
        <dbReference type="EMBL" id="KFN07069.1"/>
    </source>
</evidence>
<evidence type="ECO:0000256" key="1">
    <source>
        <dbReference type="SAM" id="SignalP"/>
    </source>
</evidence>
<keyword evidence="1" id="KW-0732">Signal</keyword>